<feature type="coiled-coil region" evidence="1">
    <location>
        <begin position="58"/>
        <end position="134"/>
    </location>
</feature>
<sequence>MAQMEIATTYQSQITAFLCQMKFKKRIIGGVDEEDVLDKIKHITEMYKDVEVALLRQNAFVQQDNSLLQNQMEQLQAVGREKEALISALQIEKASVLREQEELKAKVQEIASTLQRYEQERTELIAAAQCEAKKIIQQAMTYAEELAAQNEREIERQISARQAEIGQLTNQREVMEKEVEEIRIRMKDDLRLITENLYQMLSLIKGLDGELASGADGDALKSL</sequence>
<evidence type="ECO:0000256" key="1">
    <source>
        <dbReference type="SAM" id="Coils"/>
    </source>
</evidence>
<keyword evidence="3" id="KW-1185">Reference proteome</keyword>
<gene>
    <name evidence="2" type="ORF">SAMN02745123_03342</name>
</gene>
<keyword evidence="1" id="KW-0175">Coiled coil</keyword>
<protein>
    <submittedName>
        <fullName evidence="2">Uncharacterized protein</fullName>
    </submittedName>
</protein>
<dbReference type="STRING" id="1121421.SAMN02745123_03342"/>
<dbReference type="Proteomes" id="UP000183997">
    <property type="component" value="Unassembled WGS sequence"/>
</dbReference>
<reference evidence="3" key="1">
    <citation type="submission" date="2016-11" db="EMBL/GenBank/DDBJ databases">
        <authorList>
            <person name="Varghese N."/>
            <person name="Submissions S."/>
        </authorList>
    </citation>
    <scope>NUCLEOTIDE SEQUENCE [LARGE SCALE GENOMIC DNA]</scope>
    <source>
        <strain evidence="3">DSM 10349</strain>
    </source>
</reference>
<dbReference type="EMBL" id="FRAR01000026">
    <property type="protein sequence ID" value="SHK84720.1"/>
    <property type="molecule type" value="Genomic_DNA"/>
</dbReference>
<organism evidence="2 3">
    <name type="scientific">Desulforamulus aeronauticus DSM 10349</name>
    <dbReference type="NCBI Taxonomy" id="1121421"/>
    <lineage>
        <taxon>Bacteria</taxon>
        <taxon>Bacillati</taxon>
        <taxon>Bacillota</taxon>
        <taxon>Clostridia</taxon>
        <taxon>Eubacteriales</taxon>
        <taxon>Peptococcaceae</taxon>
        <taxon>Desulforamulus</taxon>
    </lineage>
</organism>
<feature type="coiled-coil region" evidence="1">
    <location>
        <begin position="158"/>
        <end position="185"/>
    </location>
</feature>
<evidence type="ECO:0000313" key="3">
    <source>
        <dbReference type="Proteomes" id="UP000183997"/>
    </source>
</evidence>
<accession>A0A1M6VTB2</accession>
<proteinExistence type="predicted"/>
<name>A0A1M6VTB2_9FIRM</name>
<evidence type="ECO:0000313" key="2">
    <source>
        <dbReference type="EMBL" id="SHK84720.1"/>
    </source>
</evidence>
<dbReference type="AlphaFoldDB" id="A0A1M6VTB2"/>